<dbReference type="Proteomes" id="UP000575068">
    <property type="component" value="Unassembled WGS sequence"/>
</dbReference>
<keyword evidence="8 9" id="KW-0472">Membrane</keyword>
<keyword evidence="14" id="KW-1185">Reference proteome</keyword>
<feature type="coiled-coil region" evidence="10">
    <location>
        <begin position="261"/>
        <end position="296"/>
    </location>
</feature>
<evidence type="ECO:0000256" key="9">
    <source>
        <dbReference type="RuleBase" id="RU365093"/>
    </source>
</evidence>
<reference evidence="13 14" key="1">
    <citation type="submission" date="2020-08" db="EMBL/GenBank/DDBJ databases">
        <title>Genomic Encyclopedia of Type Strains, Phase IV (KMG-IV): sequencing the most valuable type-strain genomes for metagenomic binning, comparative biology and taxonomic classification.</title>
        <authorList>
            <person name="Goeker M."/>
        </authorList>
    </citation>
    <scope>NUCLEOTIDE SEQUENCE [LARGE SCALE GENOMIC DNA]</scope>
    <source>
        <strain evidence="13 14">DSM 7465</strain>
    </source>
</reference>
<keyword evidence="6 9" id="KW-0812">Transmembrane</keyword>
<gene>
    <name evidence="13" type="ORF">HNQ99_002971</name>
</gene>
<feature type="domain" description="AprE-like beta-barrel" evidence="12">
    <location>
        <begin position="354"/>
        <end position="441"/>
    </location>
</feature>
<comment type="similarity">
    <text evidence="2 9">Belongs to the membrane fusion protein (MFP) (TC 8.A.1) family.</text>
</comment>
<dbReference type="Pfam" id="PF26002">
    <property type="entry name" value="Beta-barrel_AprE"/>
    <property type="match status" value="1"/>
</dbReference>
<protein>
    <recommendedName>
        <fullName evidence="9">Membrane fusion protein (MFP) family protein</fullName>
    </recommendedName>
</protein>
<evidence type="ECO:0000256" key="10">
    <source>
        <dbReference type="SAM" id="Coils"/>
    </source>
</evidence>
<feature type="transmembrane region" description="Helical" evidence="9">
    <location>
        <begin position="51"/>
        <end position="69"/>
    </location>
</feature>
<organism evidence="13 14">
    <name type="scientific">Rhizorhapis suberifaciens</name>
    <name type="common">corky root of lettuce</name>
    <dbReference type="NCBI Taxonomy" id="13656"/>
    <lineage>
        <taxon>Bacteria</taxon>
        <taxon>Pseudomonadati</taxon>
        <taxon>Pseudomonadota</taxon>
        <taxon>Alphaproteobacteria</taxon>
        <taxon>Sphingomonadales</taxon>
        <taxon>Sphingomonadaceae</taxon>
        <taxon>Rhizorhapis</taxon>
    </lineage>
</organism>
<keyword evidence="4 9" id="KW-1003">Cell membrane</keyword>
<dbReference type="EMBL" id="JACHOV010000012">
    <property type="protein sequence ID" value="MBB4642635.1"/>
    <property type="molecule type" value="Genomic_DNA"/>
</dbReference>
<evidence type="ECO:0000313" key="14">
    <source>
        <dbReference type="Proteomes" id="UP000575068"/>
    </source>
</evidence>
<accession>A0A840HX24</accession>
<sequence>MNAWTHNWEVLKASWKADTERRKGFIPSAETDFLPAALEVIERPVSPTARVVTWVLLVGLVITCLWTTFGRVDVVASAPGQLLPTGNIKIVQSPSGGVVRAIYIHNGDVVKKGQALVELDPTLSGADLAQAQKALAAAELEAARNRAIADALSGKGLNFTPPSGTPANIVETQKRLIAAQIVQIDATTASLSAARATALSDAQAARAQVAKLSDTVPILDRQIENMNALDAKGYAPGLRLLELQRQRRQEAGERDVAQTQIGRGLSEARKLEQQIRETREQARREALADLAKAEAEAILRREEVTKASQKNRLERLRAPADGTIQQLEIHTIGGVVEAAKPLMVLVPANDGIKVEARVLNKDVGFVHVGQEAAVKLEAFPFTRYGTVPGRVRSISRDAVQDKELGLVYIATIILERNYVDADGRPVTLSPGLAATVDIRTGTRRIISYLLSPLQSSIAQAGRER</sequence>
<evidence type="ECO:0000256" key="2">
    <source>
        <dbReference type="ARBA" id="ARBA00009477"/>
    </source>
</evidence>
<dbReference type="InterPro" id="IPR050739">
    <property type="entry name" value="MFP"/>
</dbReference>
<dbReference type="Gene3D" id="2.40.30.170">
    <property type="match status" value="1"/>
</dbReference>
<dbReference type="PRINTS" id="PR01490">
    <property type="entry name" value="RTXTOXIND"/>
</dbReference>
<dbReference type="GO" id="GO:0005886">
    <property type="term" value="C:plasma membrane"/>
    <property type="evidence" value="ECO:0007669"/>
    <property type="project" value="UniProtKB-SubCell"/>
</dbReference>
<keyword evidence="7 9" id="KW-1133">Transmembrane helix</keyword>
<keyword evidence="3 9" id="KW-0813">Transport</keyword>
<dbReference type="PANTHER" id="PTHR30386:SF27">
    <property type="entry name" value="MEMBRANE FUSION PROTEIN (MFP) FAMILY PROTEIN"/>
    <property type="match status" value="1"/>
</dbReference>
<dbReference type="InterPro" id="IPR058781">
    <property type="entry name" value="HH_AprE-like"/>
</dbReference>
<dbReference type="InterPro" id="IPR006144">
    <property type="entry name" value="Secretion_HlyD_CS"/>
</dbReference>
<evidence type="ECO:0000256" key="5">
    <source>
        <dbReference type="ARBA" id="ARBA00022519"/>
    </source>
</evidence>
<dbReference type="GO" id="GO:0009306">
    <property type="term" value="P:protein secretion"/>
    <property type="evidence" value="ECO:0007669"/>
    <property type="project" value="InterPro"/>
</dbReference>
<evidence type="ECO:0000256" key="1">
    <source>
        <dbReference type="ARBA" id="ARBA00004377"/>
    </source>
</evidence>
<keyword evidence="5 9" id="KW-0997">Cell inner membrane</keyword>
<dbReference type="Pfam" id="PF25994">
    <property type="entry name" value="HH_AprE"/>
    <property type="match status" value="1"/>
</dbReference>
<dbReference type="NCBIfam" id="TIGR01843">
    <property type="entry name" value="type_I_hlyD"/>
    <property type="match status" value="1"/>
</dbReference>
<evidence type="ECO:0000259" key="12">
    <source>
        <dbReference type="Pfam" id="PF26002"/>
    </source>
</evidence>
<comment type="caution">
    <text evidence="13">The sequence shown here is derived from an EMBL/GenBank/DDBJ whole genome shotgun (WGS) entry which is preliminary data.</text>
</comment>
<feature type="domain" description="AprE-like long alpha-helical hairpin" evidence="11">
    <location>
        <begin position="125"/>
        <end position="309"/>
    </location>
</feature>
<dbReference type="InterPro" id="IPR010129">
    <property type="entry name" value="T1SS_HlyD"/>
</dbReference>
<evidence type="ECO:0000256" key="4">
    <source>
        <dbReference type="ARBA" id="ARBA00022475"/>
    </source>
</evidence>
<dbReference type="InterPro" id="IPR058982">
    <property type="entry name" value="Beta-barrel_AprE"/>
</dbReference>
<evidence type="ECO:0000256" key="6">
    <source>
        <dbReference type="ARBA" id="ARBA00022692"/>
    </source>
</evidence>
<dbReference type="Gene3D" id="1.10.287.470">
    <property type="entry name" value="Helix hairpin bin"/>
    <property type="match status" value="1"/>
</dbReference>
<proteinExistence type="inferred from homology"/>
<evidence type="ECO:0000259" key="11">
    <source>
        <dbReference type="Pfam" id="PF25994"/>
    </source>
</evidence>
<dbReference type="PANTHER" id="PTHR30386">
    <property type="entry name" value="MEMBRANE FUSION SUBUNIT OF EMRAB-TOLC MULTIDRUG EFFLUX PUMP"/>
    <property type="match status" value="1"/>
</dbReference>
<dbReference type="AlphaFoldDB" id="A0A840HX24"/>
<evidence type="ECO:0000256" key="7">
    <source>
        <dbReference type="ARBA" id="ARBA00022989"/>
    </source>
</evidence>
<evidence type="ECO:0000256" key="3">
    <source>
        <dbReference type="ARBA" id="ARBA00022448"/>
    </source>
</evidence>
<dbReference type="Gene3D" id="2.40.50.100">
    <property type="match status" value="1"/>
</dbReference>
<evidence type="ECO:0000256" key="8">
    <source>
        <dbReference type="ARBA" id="ARBA00023136"/>
    </source>
</evidence>
<dbReference type="SUPFAM" id="SSF111369">
    <property type="entry name" value="HlyD-like secretion proteins"/>
    <property type="match status" value="1"/>
</dbReference>
<evidence type="ECO:0000313" key="13">
    <source>
        <dbReference type="EMBL" id="MBB4642635.1"/>
    </source>
</evidence>
<name>A0A840HX24_9SPHN</name>
<keyword evidence="10" id="KW-0175">Coiled coil</keyword>
<dbReference type="PROSITE" id="PS00543">
    <property type="entry name" value="HLYD_FAMILY"/>
    <property type="match status" value="1"/>
</dbReference>
<dbReference type="RefSeq" id="WP_184476901.1">
    <property type="nucleotide sequence ID" value="NZ_JACHOV010000012.1"/>
</dbReference>
<comment type="subcellular location">
    <subcellularLocation>
        <location evidence="1 9">Cell inner membrane</location>
        <topology evidence="1 9">Single-pass membrane protein</topology>
    </subcellularLocation>
</comment>